<dbReference type="RefSeq" id="WP_193736550.1">
    <property type="nucleotide sequence ID" value="NZ_CP063304.1"/>
</dbReference>
<proteinExistence type="predicted"/>
<evidence type="ECO:0000256" key="6">
    <source>
        <dbReference type="SAM" id="Phobius"/>
    </source>
</evidence>
<dbReference type="InterPro" id="IPR005548">
    <property type="entry name" value="Cell_div_FtsQ/DivIB_C"/>
</dbReference>
<evidence type="ECO:0000256" key="3">
    <source>
        <dbReference type="ARBA" id="ARBA00022692"/>
    </source>
</evidence>
<accession>A0A7M2RLL1</accession>
<keyword evidence="3 6" id="KW-0812">Transmembrane</keyword>
<evidence type="ECO:0000256" key="5">
    <source>
        <dbReference type="ARBA" id="ARBA00023306"/>
    </source>
</evidence>
<evidence type="ECO:0000313" key="9">
    <source>
        <dbReference type="Proteomes" id="UP000593601"/>
    </source>
</evidence>
<feature type="transmembrane region" description="Helical" evidence="6">
    <location>
        <begin position="20"/>
        <end position="39"/>
    </location>
</feature>
<keyword evidence="4 6" id="KW-1133">Transmembrane helix</keyword>
<dbReference type="AlphaFoldDB" id="A0A7M2RLL1"/>
<dbReference type="GO" id="GO:0051301">
    <property type="term" value="P:cell division"/>
    <property type="evidence" value="ECO:0007669"/>
    <property type="project" value="UniProtKB-KW"/>
</dbReference>
<evidence type="ECO:0000256" key="2">
    <source>
        <dbReference type="ARBA" id="ARBA00022618"/>
    </source>
</evidence>
<protein>
    <submittedName>
        <fullName evidence="8">Cell division protein FtsQ/DivIB</fullName>
    </submittedName>
</protein>
<evidence type="ECO:0000256" key="1">
    <source>
        <dbReference type="ARBA" id="ARBA00022475"/>
    </source>
</evidence>
<keyword evidence="5" id="KW-0131">Cell cycle</keyword>
<keyword evidence="1" id="KW-1003">Cell membrane</keyword>
<sequence>MGHKRKRGLPKRKKRLIRAMAGGIFLMGVLLFIIIFYTMNVQVEGNKRCTDDEIKGMVMKEPFSWNTFLMSRLKSHITYGRRTVIESVDVEYLNHNSIILHVSERYPIGYVEYEGFYYYFDKKGTVLQTMPKEETEQKTSDKYKEYEDVPLITGLEFNSEKEGTKIKVKDVRVLDSILELMRMFDKYSMKPDSVELSGQDDFTLHYGNIRVNLGKDERLEDKMTRAVAIIPELSNESGTLHLEDYKSDTQNIIFDKE</sequence>
<dbReference type="Pfam" id="PF03799">
    <property type="entry name" value="FtsQ_DivIB_C"/>
    <property type="match status" value="1"/>
</dbReference>
<reference evidence="8 9" key="1">
    <citation type="submission" date="2020-10" db="EMBL/GenBank/DDBJ databases">
        <title>Blautia liquoris sp.nov., isolated from the mud in a fermentation cellar used for the production of Chinese strong-flavoured liquor.</title>
        <authorList>
            <person name="Lu L."/>
        </authorList>
    </citation>
    <scope>NUCLEOTIDE SEQUENCE [LARGE SCALE GENOMIC DNA]</scope>
    <source>
        <strain evidence="8 9">LZLJ-3</strain>
    </source>
</reference>
<feature type="domain" description="Cell division protein FtsQ/DivIB C-terminal" evidence="7">
    <location>
        <begin position="110"/>
        <end position="233"/>
    </location>
</feature>
<dbReference type="Proteomes" id="UP000593601">
    <property type="component" value="Chromosome"/>
</dbReference>
<name>A0A7M2RLL1_9FIRM</name>
<dbReference type="EMBL" id="CP063304">
    <property type="protein sequence ID" value="QOV20230.1"/>
    <property type="molecule type" value="Genomic_DNA"/>
</dbReference>
<organism evidence="8 9">
    <name type="scientific">Blautia liquoris</name>
    <dbReference type="NCBI Taxonomy" id="2779518"/>
    <lineage>
        <taxon>Bacteria</taxon>
        <taxon>Bacillati</taxon>
        <taxon>Bacillota</taxon>
        <taxon>Clostridia</taxon>
        <taxon>Lachnospirales</taxon>
        <taxon>Lachnospiraceae</taxon>
        <taxon>Blautia</taxon>
    </lineage>
</organism>
<evidence type="ECO:0000313" key="8">
    <source>
        <dbReference type="EMBL" id="QOV20230.1"/>
    </source>
</evidence>
<evidence type="ECO:0000256" key="4">
    <source>
        <dbReference type="ARBA" id="ARBA00022989"/>
    </source>
</evidence>
<dbReference type="PANTHER" id="PTHR37820:SF1">
    <property type="entry name" value="CELL DIVISION PROTEIN FTSQ"/>
    <property type="match status" value="1"/>
</dbReference>
<dbReference type="PANTHER" id="PTHR37820">
    <property type="entry name" value="CELL DIVISION PROTEIN DIVIB"/>
    <property type="match status" value="1"/>
</dbReference>
<dbReference type="InterPro" id="IPR050487">
    <property type="entry name" value="FtsQ_DivIB"/>
</dbReference>
<keyword evidence="9" id="KW-1185">Reference proteome</keyword>
<gene>
    <name evidence="8" type="ORF">INP51_04575</name>
</gene>
<dbReference type="GO" id="GO:0005886">
    <property type="term" value="C:plasma membrane"/>
    <property type="evidence" value="ECO:0007669"/>
    <property type="project" value="TreeGrafter"/>
</dbReference>
<keyword evidence="2 8" id="KW-0132">Cell division</keyword>
<evidence type="ECO:0000259" key="7">
    <source>
        <dbReference type="Pfam" id="PF03799"/>
    </source>
</evidence>
<keyword evidence="6" id="KW-0472">Membrane</keyword>
<dbReference type="KEGG" id="bliq:INP51_04575"/>